<dbReference type="AlphaFoldDB" id="A0A3A4AQE5"/>
<feature type="transmembrane region" description="Helical" evidence="2">
    <location>
        <begin position="12"/>
        <end position="30"/>
    </location>
</feature>
<feature type="region of interest" description="Disordered" evidence="1">
    <location>
        <begin position="399"/>
        <end position="424"/>
    </location>
</feature>
<dbReference type="Proteomes" id="UP000265768">
    <property type="component" value="Unassembled WGS sequence"/>
</dbReference>
<keyword evidence="2" id="KW-0472">Membrane</keyword>
<evidence type="ECO:0000313" key="5">
    <source>
        <dbReference type="Proteomes" id="UP000265768"/>
    </source>
</evidence>
<protein>
    <recommendedName>
        <fullName evidence="3">VWFA domain-containing protein</fullName>
    </recommendedName>
</protein>
<keyword evidence="2" id="KW-1133">Transmembrane helix</keyword>
<feature type="transmembrane region" description="Helical" evidence="2">
    <location>
        <begin position="45"/>
        <end position="62"/>
    </location>
</feature>
<evidence type="ECO:0000256" key="1">
    <source>
        <dbReference type="SAM" id="MobiDB-lite"/>
    </source>
</evidence>
<gene>
    <name evidence="4" type="ORF">D5H75_19670</name>
</gene>
<comment type="caution">
    <text evidence="4">The sequence shown here is derived from an EMBL/GenBank/DDBJ whole genome shotgun (WGS) entry which is preliminary data.</text>
</comment>
<evidence type="ECO:0000256" key="2">
    <source>
        <dbReference type="SAM" id="Phobius"/>
    </source>
</evidence>
<name>A0A3A4AQE5_9ACTN</name>
<keyword evidence="2" id="KW-0812">Transmembrane</keyword>
<dbReference type="SUPFAM" id="SSF53300">
    <property type="entry name" value="vWA-like"/>
    <property type="match status" value="1"/>
</dbReference>
<dbReference type="InterPro" id="IPR002035">
    <property type="entry name" value="VWF_A"/>
</dbReference>
<dbReference type="EMBL" id="QZEY01000007">
    <property type="protein sequence ID" value="RJL31281.1"/>
    <property type="molecule type" value="Genomic_DNA"/>
</dbReference>
<dbReference type="InterPro" id="IPR036465">
    <property type="entry name" value="vWFA_dom_sf"/>
</dbReference>
<evidence type="ECO:0000313" key="4">
    <source>
        <dbReference type="EMBL" id="RJL31281.1"/>
    </source>
</evidence>
<proteinExistence type="predicted"/>
<sequence length="656" mass="69394">MPWPNDDKPKRASSVYLAILAFTSAVIYAVANSQLDDVLELPREAAWAIIGVAVVILILATAREVDGLRLPRGLRRTAAAVRRRLPGSVIGIPISRFALFTAAVMFVLVGSVATAALVGAGAAAVCAPPEEVRVLASRENLEVARAAADRFADTRQRPGECRKVRFTVYAAPGGAQTRDALREGWPEAHLALIGPRPDLVLPDSAADLRLVGRETPAGRALNPAGSLGSSPLVLAVPERAAQAMGPDHTGATIAELLARLGETGVGLARPDPVTSTSALLHTQGVYAGMLGDEPAAFERRLGRTDLNTADAGALLCDLRERRRDDVAALVPEYLMLAYNRGEAIGSCPRVAEGSPPRLVAYYPRDVARLDFPCVPAPPYGQDEVRRGWAEAFCEWTRLSEPPPGLRDPQGNLSGSPGPSGDVERAVPHATAAPAAGELLKTLDRLAGARRPARILVAIDASESMREVMRGGTSRLSVAVLGARSMMRQVGPRDQTGLWSFSDPGKGPASHRELVPIGPARAAQLPGHRARFERALAGVSARAPWTPLYDAIADGSRELARSAPREPGAPPPVRTLLVFTDGVNDAEGGRDVAAVLDELARLREQGVAPRVFLAVLGDRPCDKVGLTGAPEVTCRNVTVNTLDDAVGDMLRTVWGVS</sequence>
<dbReference type="Gene3D" id="3.40.50.410">
    <property type="entry name" value="von Willebrand factor, type A domain"/>
    <property type="match status" value="1"/>
</dbReference>
<dbReference type="RefSeq" id="WP_119927966.1">
    <property type="nucleotide sequence ID" value="NZ_QZEY01000007.1"/>
</dbReference>
<keyword evidence="5" id="KW-1185">Reference proteome</keyword>
<dbReference type="OrthoDB" id="491589at2"/>
<evidence type="ECO:0000259" key="3">
    <source>
        <dbReference type="SMART" id="SM00327"/>
    </source>
</evidence>
<dbReference type="SMART" id="SM00327">
    <property type="entry name" value="VWA"/>
    <property type="match status" value="1"/>
</dbReference>
<reference evidence="4 5" key="1">
    <citation type="submission" date="2018-09" db="EMBL/GenBank/DDBJ databases">
        <title>YIM 75507 draft genome.</title>
        <authorList>
            <person name="Tang S."/>
            <person name="Feng Y."/>
        </authorList>
    </citation>
    <scope>NUCLEOTIDE SEQUENCE [LARGE SCALE GENOMIC DNA]</scope>
    <source>
        <strain evidence="4 5">YIM 75507</strain>
    </source>
</reference>
<feature type="domain" description="VWFA" evidence="3">
    <location>
        <begin position="451"/>
        <end position="653"/>
    </location>
</feature>
<accession>A0A3A4AQE5</accession>
<organism evidence="4 5">
    <name type="scientific">Bailinhaonella thermotolerans</name>
    <dbReference type="NCBI Taxonomy" id="1070861"/>
    <lineage>
        <taxon>Bacteria</taxon>
        <taxon>Bacillati</taxon>
        <taxon>Actinomycetota</taxon>
        <taxon>Actinomycetes</taxon>
        <taxon>Streptosporangiales</taxon>
        <taxon>Streptosporangiaceae</taxon>
        <taxon>Bailinhaonella</taxon>
    </lineage>
</organism>